<dbReference type="Gene3D" id="2.160.20.80">
    <property type="entry name" value="E3 ubiquitin-protein ligase SopA"/>
    <property type="match status" value="1"/>
</dbReference>
<dbReference type="AlphaFoldDB" id="A0A4Q7JDX1"/>
<proteinExistence type="predicted"/>
<dbReference type="EMBL" id="SFCC01000002">
    <property type="protein sequence ID" value="RZQ65282.1"/>
    <property type="molecule type" value="Genomic_DNA"/>
</dbReference>
<feature type="coiled-coil region" evidence="1">
    <location>
        <begin position="61"/>
        <end position="88"/>
    </location>
</feature>
<dbReference type="Pfam" id="PF13576">
    <property type="entry name" value="Pentapeptide_3"/>
    <property type="match status" value="1"/>
</dbReference>
<protein>
    <recommendedName>
        <fullName evidence="5">Pentapeptide repeat-containing protein</fullName>
    </recommendedName>
</protein>
<keyword evidence="4" id="KW-1185">Reference proteome</keyword>
<dbReference type="Proteomes" id="UP000292003">
    <property type="component" value="Unassembled WGS sequence"/>
</dbReference>
<evidence type="ECO:0008006" key="5">
    <source>
        <dbReference type="Google" id="ProtNLM"/>
    </source>
</evidence>
<keyword evidence="1" id="KW-0175">Coiled coil</keyword>
<keyword evidence="2" id="KW-0812">Transmembrane</keyword>
<evidence type="ECO:0000256" key="2">
    <source>
        <dbReference type="SAM" id="Phobius"/>
    </source>
</evidence>
<organism evidence="3 4">
    <name type="scientific">Amycolatopsis suaedae</name>
    <dbReference type="NCBI Taxonomy" id="2510978"/>
    <lineage>
        <taxon>Bacteria</taxon>
        <taxon>Bacillati</taxon>
        <taxon>Actinomycetota</taxon>
        <taxon>Actinomycetes</taxon>
        <taxon>Pseudonocardiales</taxon>
        <taxon>Pseudonocardiaceae</taxon>
        <taxon>Amycolatopsis</taxon>
    </lineage>
</organism>
<keyword evidence="2" id="KW-1133">Transmembrane helix</keyword>
<dbReference type="InterPro" id="IPR001646">
    <property type="entry name" value="5peptide_repeat"/>
</dbReference>
<evidence type="ECO:0000256" key="1">
    <source>
        <dbReference type="SAM" id="Coils"/>
    </source>
</evidence>
<evidence type="ECO:0000313" key="4">
    <source>
        <dbReference type="Proteomes" id="UP000292003"/>
    </source>
</evidence>
<feature type="transmembrane region" description="Helical" evidence="2">
    <location>
        <begin position="12"/>
        <end position="33"/>
    </location>
</feature>
<comment type="caution">
    <text evidence="3">The sequence shown here is derived from an EMBL/GenBank/DDBJ whole genome shotgun (WGS) entry which is preliminary data.</text>
</comment>
<feature type="transmembrane region" description="Helical" evidence="2">
    <location>
        <begin position="45"/>
        <end position="62"/>
    </location>
</feature>
<gene>
    <name evidence="3" type="ORF">EWH70_05210</name>
</gene>
<dbReference type="OrthoDB" id="3827724at2"/>
<dbReference type="RefSeq" id="WP_130474068.1">
    <property type="nucleotide sequence ID" value="NZ_SFCC01000002.1"/>
</dbReference>
<sequence length="345" mass="37884">MSVVRQKKRVTPLAGTILLAIAVVVGVSVWVLTDPKSTTADAVRTGGLAGASVVALYALWLNDRRRKVEEARQEIERGRHELESFRAERDLERVADERFAKSIELLGHEAEQVRVGAMHALAGLARGRPEYTQTVLDIVCSYLRRPFDLEDGAPSERVVRLNAQQVLTGLLPDRDATESYDLDLTGAALSRFDLSGKRIGELTLREATLGRSTILESAHITGSCWLTRATLQGPLEMAGARVDGRAWFSGTTLKQAADLERVTFGGDVAFSATFQATMSLRDARFEAALDLRNATFRHHADLRVAGEPSEVRFGDTRVGTGKDVQLPEGWTLEEERDGGFVIERG</sequence>
<evidence type="ECO:0000313" key="3">
    <source>
        <dbReference type="EMBL" id="RZQ65282.1"/>
    </source>
</evidence>
<keyword evidence="2" id="KW-0472">Membrane</keyword>
<name>A0A4Q7JDX1_9PSEU</name>
<accession>A0A4Q7JDX1</accession>
<reference evidence="3 4" key="1">
    <citation type="submission" date="2019-02" db="EMBL/GenBank/DDBJ databases">
        <title>Draft genome sequence of Amycolatopsis sp. 8-3EHSu isolated from roots of Suaeda maritima.</title>
        <authorList>
            <person name="Duangmal K."/>
            <person name="Chantavorakit T."/>
        </authorList>
    </citation>
    <scope>NUCLEOTIDE SEQUENCE [LARGE SCALE GENOMIC DNA]</scope>
    <source>
        <strain evidence="3 4">8-3EHSu</strain>
    </source>
</reference>